<name>A0A9D6V5F0_9BACT</name>
<dbReference type="PANTHER" id="PTHR41291">
    <property type="entry name" value="DNA ALKYLATION REPAIR PROTEIN"/>
    <property type="match status" value="1"/>
</dbReference>
<dbReference type="SUPFAM" id="SSF48371">
    <property type="entry name" value="ARM repeat"/>
    <property type="match status" value="1"/>
</dbReference>
<dbReference type="Proteomes" id="UP000807825">
    <property type="component" value="Unassembled WGS sequence"/>
</dbReference>
<dbReference type="Gene3D" id="1.25.10.90">
    <property type="match status" value="1"/>
</dbReference>
<dbReference type="EMBL" id="JACRDE010000443">
    <property type="protein sequence ID" value="MBI5251184.1"/>
    <property type="molecule type" value="Genomic_DNA"/>
</dbReference>
<accession>A0A9D6V5F0</accession>
<evidence type="ECO:0000313" key="2">
    <source>
        <dbReference type="Proteomes" id="UP000807825"/>
    </source>
</evidence>
<dbReference type="CDD" id="cd06561">
    <property type="entry name" value="AlkD_like"/>
    <property type="match status" value="1"/>
</dbReference>
<dbReference type="Pfam" id="PF08713">
    <property type="entry name" value="DNA_alkylation"/>
    <property type="match status" value="1"/>
</dbReference>
<organism evidence="1 2">
    <name type="scientific">Desulfomonile tiedjei</name>
    <dbReference type="NCBI Taxonomy" id="2358"/>
    <lineage>
        <taxon>Bacteria</taxon>
        <taxon>Pseudomonadati</taxon>
        <taxon>Thermodesulfobacteriota</taxon>
        <taxon>Desulfomonilia</taxon>
        <taxon>Desulfomonilales</taxon>
        <taxon>Desulfomonilaceae</taxon>
        <taxon>Desulfomonile</taxon>
    </lineage>
</organism>
<sequence>MERIVQTLESLRNPEAVAGMARYGINPERTYGVSIPNLRKIARESGRNHLLAQMLWDSGIHEAKILASMTAVIGELSEEQMESWVKDFDSWDVCDQCCNNLFRKAAAAHRKAVEWSSRNEEFVKRAGFTLMACLSVHDKAASDDVFLQYLPVIERESSDARNYVKKAVNWALRQIGKRNSALNRAAIEAAEQIKQMGSKSAKWIAANALRELTSEAVRKRLVTVTH</sequence>
<gene>
    <name evidence="1" type="ORF">HY912_16975</name>
</gene>
<protein>
    <submittedName>
        <fullName evidence="1">DNA alkylation repair protein</fullName>
    </submittedName>
</protein>
<dbReference type="AlphaFoldDB" id="A0A9D6V5F0"/>
<comment type="caution">
    <text evidence="1">The sequence shown here is derived from an EMBL/GenBank/DDBJ whole genome shotgun (WGS) entry which is preliminary data.</text>
</comment>
<reference evidence="1" key="1">
    <citation type="submission" date="2020-07" db="EMBL/GenBank/DDBJ databases">
        <title>Huge and variable diversity of episymbiotic CPR bacteria and DPANN archaea in groundwater ecosystems.</title>
        <authorList>
            <person name="He C.Y."/>
            <person name="Keren R."/>
            <person name="Whittaker M."/>
            <person name="Farag I.F."/>
            <person name="Doudna J."/>
            <person name="Cate J.H.D."/>
            <person name="Banfield J.F."/>
        </authorList>
    </citation>
    <scope>NUCLEOTIDE SEQUENCE</scope>
    <source>
        <strain evidence="1">NC_groundwater_1664_Pr3_B-0.1um_52_9</strain>
    </source>
</reference>
<evidence type="ECO:0000313" key="1">
    <source>
        <dbReference type="EMBL" id="MBI5251184.1"/>
    </source>
</evidence>
<dbReference type="InterPro" id="IPR014825">
    <property type="entry name" value="DNA_alkylation"/>
</dbReference>
<dbReference type="InterPro" id="IPR016024">
    <property type="entry name" value="ARM-type_fold"/>
</dbReference>
<dbReference type="PANTHER" id="PTHR41291:SF1">
    <property type="entry name" value="DNA ALKYLATION REPAIR PROTEIN"/>
    <property type="match status" value="1"/>
</dbReference>
<proteinExistence type="predicted"/>